<feature type="binding site" evidence="8">
    <location>
        <position position="163"/>
    </location>
    <ligand>
        <name>3-phosphoshikimate</name>
        <dbReference type="ChEBI" id="CHEBI:145989"/>
    </ligand>
</feature>
<evidence type="ECO:0000259" key="9">
    <source>
        <dbReference type="Pfam" id="PF00275"/>
    </source>
</evidence>
<dbReference type="CDD" id="cd01556">
    <property type="entry name" value="EPSP_synthase"/>
    <property type="match status" value="1"/>
</dbReference>
<feature type="binding site" evidence="8">
    <location>
        <position position="118"/>
    </location>
    <ligand>
        <name>phosphoenolpyruvate</name>
        <dbReference type="ChEBI" id="CHEBI:58702"/>
    </ligand>
</feature>
<reference evidence="10 11" key="1">
    <citation type="submission" date="2014-06" db="EMBL/GenBank/DDBJ databases">
        <authorList>
            <person name="Ngugi D.K."/>
            <person name="Blom J."/>
            <person name="Alam I."/>
            <person name="Rashid M."/>
            <person name="Ba Alawi W."/>
            <person name="Zhang G."/>
            <person name="Hikmawan T."/>
            <person name="Guan Y."/>
            <person name="Antunes A."/>
            <person name="Siam R."/>
            <person name="Eldorry H."/>
            <person name="Bajic V."/>
            <person name="Stingl U."/>
        </authorList>
    </citation>
    <scope>NUCLEOTIDE SEQUENCE [LARGE SCALE GENOMIC DNA]</scope>
    <source>
        <strain evidence="10">SCGC AAA799-E16</strain>
    </source>
</reference>
<dbReference type="GO" id="GO:0003866">
    <property type="term" value="F:3-phosphoshikimate 1-carboxyvinyltransferase activity"/>
    <property type="evidence" value="ECO:0007669"/>
    <property type="project" value="UniProtKB-UniRule"/>
</dbReference>
<evidence type="ECO:0000256" key="3">
    <source>
        <dbReference type="ARBA" id="ARBA00022490"/>
    </source>
</evidence>
<keyword evidence="3 8" id="KW-0963">Cytoplasm</keyword>
<evidence type="ECO:0000256" key="2">
    <source>
        <dbReference type="ARBA" id="ARBA00009948"/>
    </source>
</evidence>
<evidence type="ECO:0000256" key="6">
    <source>
        <dbReference type="ARBA" id="ARBA00023141"/>
    </source>
</evidence>
<dbReference type="EC" id="2.5.1.19" evidence="8"/>
<comment type="caution">
    <text evidence="10">The sequence shown here is derived from an EMBL/GenBank/DDBJ whole genome shotgun (WGS) entry which is preliminary data.</text>
</comment>
<evidence type="ECO:0000313" key="10">
    <source>
        <dbReference type="EMBL" id="KER06029.1"/>
    </source>
</evidence>
<keyword evidence="6 8" id="KW-0057">Aromatic amino acid biosynthesis</keyword>
<accession>A0A081S526</accession>
<feature type="binding site" evidence="8">
    <location>
        <position position="161"/>
    </location>
    <ligand>
        <name>3-phosphoshikimate</name>
        <dbReference type="ChEBI" id="CHEBI:145989"/>
    </ligand>
</feature>
<feature type="binding site" evidence="8">
    <location>
        <position position="378"/>
    </location>
    <ligand>
        <name>phosphoenolpyruvate</name>
        <dbReference type="ChEBI" id="CHEBI:58702"/>
    </ligand>
</feature>
<feature type="binding site" evidence="8">
    <location>
        <position position="332"/>
    </location>
    <ligand>
        <name>3-phosphoshikimate</name>
        <dbReference type="ChEBI" id="CHEBI:145989"/>
    </ligand>
</feature>
<feature type="active site" description="Proton acceptor" evidence="8">
    <location>
        <position position="305"/>
    </location>
</feature>
<gene>
    <name evidence="8 10" type="primary">aroA</name>
    <name evidence="10" type="ORF">AAA799E16_01271</name>
</gene>
<dbReference type="GO" id="GO:0009423">
    <property type="term" value="P:chorismate biosynthetic process"/>
    <property type="evidence" value="ECO:0007669"/>
    <property type="project" value="UniProtKB-UniRule"/>
</dbReference>
<dbReference type="UniPathway" id="UPA00053">
    <property type="reaction ID" value="UER00089"/>
</dbReference>
<dbReference type="Pfam" id="PF00275">
    <property type="entry name" value="EPSP_synthase"/>
    <property type="match status" value="1"/>
</dbReference>
<evidence type="ECO:0000256" key="5">
    <source>
        <dbReference type="ARBA" id="ARBA00022679"/>
    </source>
</evidence>
<dbReference type="PIRSF" id="PIRSF000505">
    <property type="entry name" value="EPSPS"/>
    <property type="match status" value="1"/>
</dbReference>
<comment type="catalytic activity">
    <reaction evidence="7">
        <text>3-phosphoshikimate + phosphoenolpyruvate = 5-O-(1-carboxyvinyl)-3-phosphoshikimate + phosphate</text>
        <dbReference type="Rhea" id="RHEA:21256"/>
        <dbReference type="ChEBI" id="CHEBI:43474"/>
        <dbReference type="ChEBI" id="CHEBI:57701"/>
        <dbReference type="ChEBI" id="CHEBI:58702"/>
        <dbReference type="ChEBI" id="CHEBI:145989"/>
        <dbReference type="EC" id="2.5.1.19"/>
    </reaction>
    <physiologicalReaction direction="left-to-right" evidence="7">
        <dbReference type="Rhea" id="RHEA:21257"/>
    </physiologicalReaction>
</comment>
<feature type="binding site" evidence="8">
    <location>
        <position position="21"/>
    </location>
    <ligand>
        <name>3-phosphoshikimate</name>
        <dbReference type="ChEBI" id="CHEBI:145989"/>
    </ligand>
</feature>
<comment type="function">
    <text evidence="8">Catalyzes the transfer of the enolpyruvyl moiety of phosphoenolpyruvate (PEP) to the 5-hydroxyl of shikimate-3-phosphate (S3P) to produce enolpyruvyl shikimate-3-phosphate and inorganic phosphate.</text>
</comment>
<keyword evidence="4 8" id="KW-0028">Amino-acid biosynthesis</keyword>
<feature type="binding site" evidence="8">
    <location>
        <position position="305"/>
    </location>
    <ligand>
        <name>3-phosphoshikimate</name>
        <dbReference type="ChEBI" id="CHEBI:145989"/>
    </ligand>
</feature>
<evidence type="ECO:0000256" key="1">
    <source>
        <dbReference type="ARBA" id="ARBA00004811"/>
    </source>
</evidence>
<evidence type="ECO:0000256" key="7">
    <source>
        <dbReference type="ARBA" id="ARBA00044633"/>
    </source>
</evidence>
<evidence type="ECO:0000256" key="4">
    <source>
        <dbReference type="ARBA" id="ARBA00022605"/>
    </source>
</evidence>
<feature type="binding site" evidence="8">
    <location>
        <position position="20"/>
    </location>
    <ligand>
        <name>3-phosphoshikimate</name>
        <dbReference type="ChEBI" id="CHEBI:145989"/>
    </ligand>
</feature>
<feature type="binding site" evidence="8">
    <location>
        <position position="162"/>
    </location>
    <ligand>
        <name>3-phosphoshikimate</name>
        <dbReference type="ChEBI" id="CHEBI:145989"/>
    </ligand>
</feature>
<dbReference type="FunFam" id="3.65.10.10:FF:000021">
    <property type="entry name" value="3-phosphoshikimate 1-carboxyvinyltransferase"/>
    <property type="match status" value="1"/>
</dbReference>
<feature type="binding site" evidence="8">
    <location>
        <position position="336"/>
    </location>
    <ligand>
        <name>phosphoenolpyruvate</name>
        <dbReference type="ChEBI" id="CHEBI:58702"/>
    </ligand>
</feature>
<organism evidence="10 11">
    <name type="scientific">Marine Group I thaumarchaeote SCGC AAA799-E16</name>
    <dbReference type="NCBI Taxonomy" id="1502292"/>
    <lineage>
        <taxon>Archaea</taxon>
        <taxon>Nitrososphaerota</taxon>
        <taxon>Marine Group I</taxon>
    </lineage>
</organism>
<comment type="similarity">
    <text evidence="2 8">Belongs to the EPSP synthase family.</text>
</comment>
<dbReference type="PATRIC" id="fig|1502292.3.peg.1170"/>
<proteinExistence type="inferred from homology"/>
<dbReference type="EMBL" id="JNVL01000018">
    <property type="protein sequence ID" value="KER06029.1"/>
    <property type="molecule type" value="Genomic_DNA"/>
</dbReference>
<dbReference type="GO" id="GO:0009073">
    <property type="term" value="P:aromatic amino acid family biosynthetic process"/>
    <property type="evidence" value="ECO:0007669"/>
    <property type="project" value="UniProtKB-KW"/>
</dbReference>
<feature type="binding site" evidence="8">
    <location>
        <position position="163"/>
    </location>
    <ligand>
        <name>phosphoenolpyruvate</name>
        <dbReference type="ChEBI" id="CHEBI:58702"/>
    </ligand>
</feature>
<feature type="binding site" evidence="8">
    <location>
        <position position="20"/>
    </location>
    <ligand>
        <name>phosphoenolpyruvate</name>
        <dbReference type="ChEBI" id="CHEBI:58702"/>
    </ligand>
</feature>
<dbReference type="InterPro" id="IPR006264">
    <property type="entry name" value="EPSP_synthase"/>
</dbReference>
<dbReference type="NCBIfam" id="TIGR01356">
    <property type="entry name" value="aroA"/>
    <property type="match status" value="1"/>
</dbReference>
<comment type="subunit">
    <text evidence="8">Monomer.</text>
</comment>
<evidence type="ECO:0000313" key="11">
    <source>
        <dbReference type="Proteomes" id="UP000028027"/>
    </source>
</evidence>
<keyword evidence="5 8" id="KW-0808">Transferase</keyword>
<feature type="binding site" evidence="8">
    <location>
        <position position="90"/>
    </location>
    <ligand>
        <name>phosphoenolpyruvate</name>
        <dbReference type="ChEBI" id="CHEBI:58702"/>
    </ligand>
</feature>
<name>A0A081S526_9ARCH</name>
<dbReference type="SUPFAM" id="SSF55205">
    <property type="entry name" value="EPT/RTPC-like"/>
    <property type="match status" value="1"/>
</dbReference>
<feature type="binding site" evidence="8">
    <location>
        <position position="25"/>
    </location>
    <ligand>
        <name>3-phosphoshikimate</name>
        <dbReference type="ChEBI" id="CHEBI:145989"/>
    </ligand>
</feature>
<evidence type="ECO:0000256" key="8">
    <source>
        <dbReference type="HAMAP-Rule" id="MF_00210"/>
    </source>
</evidence>
<keyword evidence="11" id="KW-1185">Reference proteome</keyword>
<dbReference type="GO" id="GO:0008652">
    <property type="term" value="P:amino acid biosynthetic process"/>
    <property type="evidence" value="ECO:0007669"/>
    <property type="project" value="UniProtKB-KW"/>
</dbReference>
<dbReference type="Proteomes" id="UP000028027">
    <property type="component" value="Unassembled WGS sequence"/>
</dbReference>
<dbReference type="GO" id="GO:0005737">
    <property type="term" value="C:cytoplasm"/>
    <property type="evidence" value="ECO:0007669"/>
    <property type="project" value="UniProtKB-SubCell"/>
</dbReference>
<sequence length="422" mass="45679">MKCKVEKSKISGEIVCPPNKSYTHRAIFLASLAGNNSKVENVLLSADTIATIEACKKFGAEIETENSSIIVKNPIKFDKIVPEINTENSGTTIRIASGIAGLFTEEITLTGDESLQKRPMQPLLDALSSIGAQCQSTDGKPPIKIKGKITGGDVTIPGNFSSQFISALLISAPLTENGINLSIKDNLVSKPYLDATIATMRKFGVSVQTLIPYKRYNISPQVYKTASFIVPIDFSSLALLLSAAVLNGDETTIKGNIGNLPQGDEVFIDILEQLGVTVSIDENEIKIKTPEKLKGGRFDLSNSPDLLPPLAILALNSEKPIEIVNVKHARLKETDRIAITSRELTKLGIKVQEKEDGLVLESSGELCGAELNSENDHRLFMAFCIAGMYVGNCVVTDPESVQVSYPNFVEEMNRIGAIIQPE</sequence>
<dbReference type="Gene3D" id="3.65.10.10">
    <property type="entry name" value="Enolpyruvate transferase domain"/>
    <property type="match status" value="2"/>
</dbReference>
<comment type="pathway">
    <text evidence="1">Metabolic intermediate biosynthesis; chorismate biosynthesis; chorismate from D-erythrose 4-phosphate and phosphoenolpyruvate: step 6/7.</text>
</comment>
<dbReference type="HAMAP" id="MF_00210">
    <property type="entry name" value="EPSP_synth"/>
    <property type="match status" value="1"/>
</dbReference>
<feature type="binding site" evidence="8">
    <location>
        <position position="189"/>
    </location>
    <ligand>
        <name>3-phosphoshikimate</name>
        <dbReference type="ChEBI" id="CHEBI:145989"/>
    </ligand>
</feature>
<comment type="subcellular location">
    <subcellularLocation>
        <location evidence="8">Cytoplasm</location>
    </subcellularLocation>
</comment>
<dbReference type="InterPro" id="IPR013792">
    <property type="entry name" value="RNA3'P_cycl/enolpyr_Trfase_a/b"/>
</dbReference>
<dbReference type="AlphaFoldDB" id="A0A081S526"/>
<dbReference type="PANTHER" id="PTHR21090:SF5">
    <property type="entry name" value="PENTAFUNCTIONAL AROM POLYPEPTIDE"/>
    <property type="match status" value="1"/>
</dbReference>
<dbReference type="InterPro" id="IPR001986">
    <property type="entry name" value="Enolpyruvate_Tfrase_dom"/>
</dbReference>
<protein>
    <recommendedName>
        <fullName evidence="8">3-phosphoshikimate 1-carboxyvinyltransferase</fullName>
        <ecNumber evidence="8">2.5.1.19</ecNumber>
    </recommendedName>
    <alternativeName>
        <fullName evidence="8">5-enolpyruvylshikimate-3-phosphate synthase</fullName>
        <shortName evidence="8">EPSP synthase</shortName>
        <shortName evidence="8">EPSPS</shortName>
    </alternativeName>
</protein>
<dbReference type="InterPro" id="IPR036968">
    <property type="entry name" value="Enolpyruvate_Tfrase_sf"/>
</dbReference>
<dbReference type="PANTHER" id="PTHR21090">
    <property type="entry name" value="AROM/DEHYDROQUINATE SYNTHASE"/>
    <property type="match status" value="1"/>
</dbReference>
<comment type="caution">
    <text evidence="8">Lacks conserved residue(s) required for the propagation of feature annotation.</text>
</comment>
<feature type="domain" description="Enolpyruvate transferase" evidence="9">
    <location>
        <begin position="7"/>
        <end position="412"/>
    </location>
</feature>